<dbReference type="PANTHER" id="PTHR23155:SF1152">
    <property type="entry name" value="AAA+ ATPASE DOMAIN-CONTAINING PROTEIN"/>
    <property type="match status" value="1"/>
</dbReference>
<dbReference type="InterPro" id="IPR055414">
    <property type="entry name" value="LRR_R13L4/SHOC2-like"/>
</dbReference>
<dbReference type="Gene3D" id="1.10.8.430">
    <property type="entry name" value="Helical domain of apoptotic protease-activating factors"/>
    <property type="match status" value="1"/>
</dbReference>
<dbReference type="InterPro" id="IPR002182">
    <property type="entry name" value="NB-ARC"/>
</dbReference>
<dbReference type="InterPro" id="IPR027417">
    <property type="entry name" value="P-loop_NTPase"/>
</dbReference>
<evidence type="ECO:0000259" key="14">
    <source>
        <dbReference type="Pfam" id="PF23598"/>
    </source>
</evidence>
<dbReference type="Pfam" id="PF23598">
    <property type="entry name" value="LRR_14"/>
    <property type="match status" value="1"/>
</dbReference>
<dbReference type="InterPro" id="IPR032675">
    <property type="entry name" value="LRR_dom_sf"/>
</dbReference>
<evidence type="ECO:0000256" key="2">
    <source>
        <dbReference type="ARBA" id="ARBA00004496"/>
    </source>
</evidence>
<keyword evidence="5" id="KW-0433">Leucine-rich repeat</keyword>
<feature type="domain" description="Disease resistance protein winged helix" evidence="13">
    <location>
        <begin position="426"/>
        <end position="492"/>
    </location>
</feature>
<evidence type="ECO:0008006" key="17">
    <source>
        <dbReference type="Google" id="ProtNLM"/>
    </source>
</evidence>
<evidence type="ECO:0000256" key="9">
    <source>
        <dbReference type="ARBA" id="ARBA00022821"/>
    </source>
</evidence>
<dbReference type="Gene3D" id="1.10.10.10">
    <property type="entry name" value="Winged helix-like DNA-binding domain superfamily/Winged helix DNA-binding domain"/>
    <property type="match status" value="1"/>
</dbReference>
<evidence type="ECO:0000256" key="5">
    <source>
        <dbReference type="ARBA" id="ARBA00022614"/>
    </source>
</evidence>
<dbReference type="FunFam" id="1.10.10.10:FF:000322">
    <property type="entry name" value="Probable disease resistance protein At1g63360"/>
    <property type="match status" value="1"/>
</dbReference>
<dbReference type="Pfam" id="PF00931">
    <property type="entry name" value="NB-ARC"/>
    <property type="match status" value="1"/>
</dbReference>
<dbReference type="InterPro" id="IPR042197">
    <property type="entry name" value="Apaf_helical"/>
</dbReference>
<dbReference type="GO" id="GO:0051607">
    <property type="term" value="P:defense response to virus"/>
    <property type="evidence" value="ECO:0007669"/>
    <property type="project" value="UniProtKB-ARBA"/>
</dbReference>
<dbReference type="FunFam" id="3.40.50.300:FF:001091">
    <property type="entry name" value="Probable disease resistance protein At1g61300"/>
    <property type="match status" value="1"/>
</dbReference>
<name>A0AAU9PMB1_9ASTR</name>
<keyword evidence="10" id="KW-0067">ATP-binding</keyword>
<evidence type="ECO:0000256" key="4">
    <source>
        <dbReference type="ARBA" id="ARBA00022490"/>
    </source>
</evidence>
<keyword evidence="8" id="KW-0547">Nucleotide-binding</keyword>
<dbReference type="Gene3D" id="1.20.5.4130">
    <property type="match status" value="1"/>
</dbReference>
<evidence type="ECO:0000256" key="11">
    <source>
        <dbReference type="SAM" id="MobiDB-lite"/>
    </source>
</evidence>
<accession>A0AAU9PMB1</accession>
<evidence type="ECO:0000259" key="12">
    <source>
        <dbReference type="Pfam" id="PF00931"/>
    </source>
</evidence>
<dbReference type="SUPFAM" id="SSF52058">
    <property type="entry name" value="L domain-like"/>
    <property type="match status" value="1"/>
</dbReference>
<dbReference type="InterPro" id="IPR044974">
    <property type="entry name" value="Disease_R_plants"/>
</dbReference>
<evidence type="ECO:0000256" key="1">
    <source>
        <dbReference type="ARBA" id="ARBA00002074"/>
    </source>
</evidence>
<dbReference type="SUPFAM" id="SSF52540">
    <property type="entry name" value="P-loop containing nucleoside triphosphate hydrolases"/>
    <property type="match status" value="1"/>
</dbReference>
<dbReference type="InterPro" id="IPR058922">
    <property type="entry name" value="WHD_DRP"/>
</dbReference>
<dbReference type="PRINTS" id="PR00364">
    <property type="entry name" value="DISEASERSIST"/>
</dbReference>
<dbReference type="AlphaFoldDB" id="A0AAU9PMB1"/>
<protein>
    <recommendedName>
        <fullName evidence="17">NB-ARC domain-containing protein</fullName>
    </recommendedName>
</protein>
<dbReference type="EMBL" id="CAKMRJ010005712">
    <property type="protein sequence ID" value="CAH1451194.1"/>
    <property type="molecule type" value="Genomic_DNA"/>
</dbReference>
<gene>
    <name evidence="15" type="ORF">LVIROSA_LOCUS36562</name>
</gene>
<evidence type="ECO:0000256" key="6">
    <source>
        <dbReference type="ARBA" id="ARBA00022667"/>
    </source>
</evidence>
<evidence type="ECO:0000256" key="8">
    <source>
        <dbReference type="ARBA" id="ARBA00022741"/>
    </source>
</evidence>
<reference evidence="15 16" key="1">
    <citation type="submission" date="2022-01" db="EMBL/GenBank/DDBJ databases">
        <authorList>
            <person name="Xiong W."/>
            <person name="Schranz E."/>
        </authorList>
    </citation>
    <scope>NUCLEOTIDE SEQUENCE [LARGE SCALE GENOMIC DNA]</scope>
</reference>
<feature type="domain" description="Disease resistance R13L4/SHOC-2-like LRR" evidence="14">
    <location>
        <begin position="563"/>
        <end position="666"/>
    </location>
</feature>
<dbReference type="Gene3D" id="3.80.10.10">
    <property type="entry name" value="Ribonuclease Inhibitor"/>
    <property type="match status" value="1"/>
</dbReference>
<comment type="function">
    <text evidence="1">Confers resistance to late blight (Phytophthora infestans) races carrying the avirulence gene Avr1. Resistance proteins guard the plant against pathogens that contain an appropriate avirulence protein via an indirect interaction with this avirulence protein. That triggers a defense system including the hypersensitive response, which restricts the pathogen growth.</text>
</comment>
<evidence type="ECO:0000313" key="15">
    <source>
        <dbReference type="EMBL" id="CAH1451194.1"/>
    </source>
</evidence>
<feature type="domain" description="NB-ARC" evidence="12">
    <location>
        <begin position="172"/>
        <end position="340"/>
    </location>
</feature>
<dbReference type="PANTHER" id="PTHR23155">
    <property type="entry name" value="DISEASE RESISTANCE PROTEIN RP"/>
    <property type="match status" value="1"/>
</dbReference>
<dbReference type="GO" id="GO:0043531">
    <property type="term" value="F:ADP binding"/>
    <property type="evidence" value="ECO:0007669"/>
    <property type="project" value="InterPro"/>
</dbReference>
<dbReference type="Pfam" id="PF23559">
    <property type="entry name" value="WHD_DRP"/>
    <property type="match status" value="1"/>
</dbReference>
<keyword evidence="9" id="KW-0611">Plant defense</keyword>
<dbReference type="InterPro" id="IPR036388">
    <property type="entry name" value="WH-like_DNA-bd_sf"/>
</dbReference>
<comment type="subcellular location">
    <subcellularLocation>
        <location evidence="2">Cytoplasm</location>
    </subcellularLocation>
</comment>
<comment type="caution">
    <text evidence="15">The sequence shown here is derived from an EMBL/GenBank/DDBJ whole genome shotgun (WGS) entry which is preliminary data.</text>
</comment>
<dbReference type="Proteomes" id="UP001157418">
    <property type="component" value="Unassembled WGS sequence"/>
</dbReference>
<evidence type="ECO:0000256" key="7">
    <source>
        <dbReference type="ARBA" id="ARBA00022737"/>
    </source>
</evidence>
<keyword evidence="7" id="KW-0677">Repeat</keyword>
<dbReference type="GO" id="GO:0009626">
    <property type="term" value="P:plant-type hypersensitive response"/>
    <property type="evidence" value="ECO:0007669"/>
    <property type="project" value="UniProtKB-KW"/>
</dbReference>
<evidence type="ECO:0000256" key="3">
    <source>
        <dbReference type="ARBA" id="ARBA00008894"/>
    </source>
</evidence>
<proteinExistence type="inferred from homology"/>
<keyword evidence="6" id="KW-0381">Hypersensitive response</keyword>
<organism evidence="15 16">
    <name type="scientific">Lactuca virosa</name>
    <dbReference type="NCBI Taxonomy" id="75947"/>
    <lineage>
        <taxon>Eukaryota</taxon>
        <taxon>Viridiplantae</taxon>
        <taxon>Streptophyta</taxon>
        <taxon>Embryophyta</taxon>
        <taxon>Tracheophyta</taxon>
        <taxon>Spermatophyta</taxon>
        <taxon>Magnoliopsida</taxon>
        <taxon>eudicotyledons</taxon>
        <taxon>Gunneridae</taxon>
        <taxon>Pentapetalae</taxon>
        <taxon>asterids</taxon>
        <taxon>campanulids</taxon>
        <taxon>Asterales</taxon>
        <taxon>Asteraceae</taxon>
        <taxon>Cichorioideae</taxon>
        <taxon>Cichorieae</taxon>
        <taxon>Lactucinae</taxon>
        <taxon>Lactuca</taxon>
    </lineage>
</organism>
<sequence>MYADVHMFMEKLKQLMYSNDIPVINNPSILCETPQFQLLYEELGSMIQTLFNNEHQDLHNFEKVRKLKKRFKDAAEEAEDIVDIFLSAVHCKNNEYFPISDVFQTSLHLEFVMRSIELTKIEFITTSIDNMKMDSSQRPDTLQMQSAGTSRTRNSMGSKKLAEKVVVGFDRDAEIIRDKLVEYGKHLDVVSIVGMGGIGKTTLANKVFTDPFVVYHFYIRAWVTVSQTYDKRDLLIQVLSSINDPLELEKATDSQLHKMLHRSLFGQRYLIVIDDIWSIEAWDKLKLFFPDHNTGSRILLTSRLTEVSLHATSHGLIHHLKHLTEEQSWKLLCGKVFKGDECPKWLIDPGMEIAKKCHGLPLSVVVMAGVLAKEQRNKDMWLKISCSVHSYMANDQKGCLETIALSYNHLPLHLRECFLYLGGFSDSRIYSPRLLWLWMAEGFIQEDGIRSLEEIAKSYMLDLVDRNLLIVEKRYVTGDVSLCRVHDLVKQLCVEMGKEENFFLKIDSQQSNHLCDVIATRKQRRVFTNQDIDILSLSHATTPSIRSLLCYHRKTFLTDNISKFFRSFALLRVLILEKCELIDLSSGLALLVHLRYLDIWQSLFPSSICNLWNLQTLIVHTTYSSMVLPSNISNLVNLRHLISNTDIYLPSIVKPMKLEVISNVVFGDGVDNFEKCFPGIKNLTSTLYSDEENDFEVLRGLQILTLIGSAFSRPESTKPRFVRGEPNLGKNHIRFPATLKELHLVRCGLAWSDMSIIQSLPNLEVLILEDNAFKGMIWETGEEEFQQLKFLRLEELNIKHWEATSINFPCLKRLEVLNCVHLEDIPLELGDISMLEYIYVLNCGVSLLVSVQNIRQEQDDVGNYELKIFVDGRKLRSCESNHED</sequence>
<evidence type="ECO:0000313" key="16">
    <source>
        <dbReference type="Proteomes" id="UP001157418"/>
    </source>
</evidence>
<dbReference type="GO" id="GO:0005524">
    <property type="term" value="F:ATP binding"/>
    <property type="evidence" value="ECO:0007669"/>
    <property type="project" value="UniProtKB-KW"/>
</dbReference>
<evidence type="ECO:0000259" key="13">
    <source>
        <dbReference type="Pfam" id="PF23559"/>
    </source>
</evidence>
<evidence type="ECO:0000256" key="10">
    <source>
        <dbReference type="ARBA" id="ARBA00022840"/>
    </source>
</evidence>
<dbReference type="Gene3D" id="3.40.50.300">
    <property type="entry name" value="P-loop containing nucleotide triphosphate hydrolases"/>
    <property type="match status" value="1"/>
</dbReference>
<keyword evidence="4" id="KW-0963">Cytoplasm</keyword>
<keyword evidence="16" id="KW-1185">Reference proteome</keyword>
<comment type="similarity">
    <text evidence="3">Belongs to the disease resistance NB-LRR family.</text>
</comment>
<feature type="compositionally biased region" description="Polar residues" evidence="11">
    <location>
        <begin position="138"/>
        <end position="154"/>
    </location>
</feature>
<feature type="region of interest" description="Disordered" evidence="11">
    <location>
        <begin position="135"/>
        <end position="154"/>
    </location>
</feature>